<dbReference type="InterPro" id="IPR006638">
    <property type="entry name" value="Elp3/MiaA/NifB-like_rSAM"/>
</dbReference>
<evidence type="ECO:0000313" key="10">
    <source>
        <dbReference type="EMBL" id="MEN1760516.1"/>
    </source>
</evidence>
<accession>A0ABU9VTL5</accession>
<feature type="domain" description="Radical SAM core" evidence="9">
    <location>
        <begin position="183"/>
        <end position="419"/>
    </location>
</feature>
<name>A0ABU9VTL5_9CLOT</name>
<dbReference type="RefSeq" id="WP_343185838.1">
    <property type="nucleotide sequence ID" value="NZ_JBCITM010000007.1"/>
</dbReference>
<dbReference type="EMBL" id="JBCITM010000007">
    <property type="protein sequence ID" value="MEN1760516.1"/>
    <property type="molecule type" value="Genomic_DNA"/>
</dbReference>
<feature type="domain" description="B12-binding" evidence="8">
    <location>
        <begin position="620"/>
        <end position="749"/>
    </location>
</feature>
<dbReference type="InterPro" id="IPR007197">
    <property type="entry name" value="rSAM"/>
</dbReference>
<evidence type="ECO:0000256" key="7">
    <source>
        <dbReference type="ARBA" id="ARBA00023014"/>
    </source>
</evidence>
<dbReference type="InterPro" id="IPR051198">
    <property type="entry name" value="BchE-like"/>
</dbReference>
<keyword evidence="2" id="KW-0489">Methyltransferase</keyword>
<evidence type="ECO:0000256" key="3">
    <source>
        <dbReference type="ARBA" id="ARBA00022679"/>
    </source>
</evidence>
<dbReference type="Proteomes" id="UP001407405">
    <property type="component" value="Unassembled WGS sequence"/>
</dbReference>
<keyword evidence="3" id="KW-0808">Transferase</keyword>
<dbReference type="SFLD" id="SFLDG01123">
    <property type="entry name" value="methyltransferase_(Class_B)"/>
    <property type="match status" value="2"/>
</dbReference>
<comment type="caution">
    <text evidence="10">The sequence shown here is derived from an EMBL/GenBank/DDBJ whole genome shotgun (WGS) entry which is preliminary data.</text>
</comment>
<dbReference type="InterPro" id="IPR058240">
    <property type="entry name" value="rSAM_sf"/>
</dbReference>
<evidence type="ECO:0000259" key="8">
    <source>
        <dbReference type="PROSITE" id="PS51332"/>
    </source>
</evidence>
<dbReference type="SFLD" id="SFLDS00029">
    <property type="entry name" value="Radical_SAM"/>
    <property type="match status" value="2"/>
</dbReference>
<dbReference type="PANTHER" id="PTHR43409">
    <property type="entry name" value="ANAEROBIC MAGNESIUM-PROTOPORPHYRIN IX MONOMETHYL ESTER CYCLASE-RELATED"/>
    <property type="match status" value="1"/>
</dbReference>
<keyword evidence="11" id="KW-1185">Reference proteome</keyword>
<evidence type="ECO:0000256" key="5">
    <source>
        <dbReference type="ARBA" id="ARBA00022723"/>
    </source>
</evidence>
<dbReference type="SUPFAM" id="SSF102114">
    <property type="entry name" value="Radical SAM enzymes"/>
    <property type="match status" value="2"/>
</dbReference>
<feature type="domain" description="Radical SAM core" evidence="9">
    <location>
        <begin position="789"/>
        <end position="1038"/>
    </location>
</feature>
<keyword evidence="6" id="KW-0408">Iron</keyword>
<reference evidence="10 11" key="1">
    <citation type="submission" date="2024-04" db="EMBL/GenBank/DDBJ databases">
        <title>Genome sequencing and metabolic network reconstruction of aminoacids and betaine degradation by Anoxynatronum sibiricum.</title>
        <authorList>
            <person name="Detkova E.N."/>
            <person name="Boltjanskaja Y.V."/>
            <person name="Mardanov A.V."/>
            <person name="Kevbrin V."/>
        </authorList>
    </citation>
    <scope>NUCLEOTIDE SEQUENCE [LARGE SCALE GENOMIC DNA]</scope>
    <source>
        <strain evidence="10 11">Z-7981</strain>
    </source>
</reference>
<evidence type="ECO:0000259" key="9">
    <source>
        <dbReference type="PROSITE" id="PS51918"/>
    </source>
</evidence>
<gene>
    <name evidence="10" type="ORF">AAIG11_08535</name>
</gene>
<dbReference type="SMART" id="SM00729">
    <property type="entry name" value="Elp3"/>
    <property type="match status" value="2"/>
</dbReference>
<dbReference type="PANTHER" id="PTHR43409:SF7">
    <property type="entry name" value="BLL1977 PROTEIN"/>
    <property type="match status" value="1"/>
</dbReference>
<proteinExistence type="predicted"/>
<dbReference type="InterPro" id="IPR023404">
    <property type="entry name" value="rSAM_horseshoe"/>
</dbReference>
<organism evidence="10 11">
    <name type="scientific">Anoxynatronum sibiricum</name>
    <dbReference type="NCBI Taxonomy" id="210623"/>
    <lineage>
        <taxon>Bacteria</taxon>
        <taxon>Bacillati</taxon>
        <taxon>Bacillota</taxon>
        <taxon>Clostridia</taxon>
        <taxon>Eubacteriales</taxon>
        <taxon>Clostridiaceae</taxon>
        <taxon>Anoxynatronum</taxon>
    </lineage>
</organism>
<evidence type="ECO:0000256" key="6">
    <source>
        <dbReference type="ARBA" id="ARBA00023004"/>
    </source>
</evidence>
<dbReference type="PROSITE" id="PS51332">
    <property type="entry name" value="B12_BINDING"/>
    <property type="match status" value="1"/>
</dbReference>
<evidence type="ECO:0000256" key="2">
    <source>
        <dbReference type="ARBA" id="ARBA00022603"/>
    </source>
</evidence>
<dbReference type="Gene3D" id="3.80.30.20">
    <property type="entry name" value="tm_1862 like domain"/>
    <property type="match status" value="2"/>
</dbReference>
<keyword evidence="4" id="KW-0949">S-adenosyl-L-methionine</keyword>
<comment type="cofactor">
    <cofactor evidence="1">
        <name>[4Fe-4S] cluster</name>
        <dbReference type="ChEBI" id="CHEBI:49883"/>
    </cofactor>
</comment>
<dbReference type="CDD" id="cd01335">
    <property type="entry name" value="Radical_SAM"/>
    <property type="match status" value="2"/>
</dbReference>
<dbReference type="InterPro" id="IPR006158">
    <property type="entry name" value="Cobalamin-bd"/>
</dbReference>
<dbReference type="SFLD" id="SFLDG01082">
    <property type="entry name" value="B12-binding_domain_containing"/>
    <property type="match status" value="2"/>
</dbReference>
<evidence type="ECO:0000256" key="4">
    <source>
        <dbReference type="ARBA" id="ARBA00022691"/>
    </source>
</evidence>
<dbReference type="Pfam" id="PF04055">
    <property type="entry name" value="Radical_SAM"/>
    <property type="match status" value="2"/>
</dbReference>
<sequence length="1196" mass="135000">MKPVNVRLMLIHRGTRTNSITQIEPIGLMSLAETLACKGIDVAVFSGELLKGLAFLKETGCNTETVVGLYCDYENQSAVERFSRVIKDEFGAVVLVGGPQTVGLDESFLRESQADGVFRGEGEHSLYAAVKALEKGCRQQWETITGMCSFNKAGIYYDNGIYPPINDLDALPLITGKIKSVQHQGINHMAVISGRGCPFNCSFCYEGANSQNVRRRSVPNVMKEIRCRLKENPRVKYIFFCDDTFTLDKERVRSFCEHLKELRKEHDFVWFADAHVNVVVKHPEMVKMMVEAGLVRMQIGIESCHQPIIDVYNKNVTREGFFRVIEICQAAGLPQLVGNIIIGGALETRETLQETFDTVEEMLKAGPGMMEVVSTFYMPYPETAMSKNPEKFGLIVKDEKAITSVGDYPVVATETLSVEEICAARNAFFEMNTRLMQKLFREGEVPDAAILESYKLSETYGVTGLWQSMAYAHYPYFNAQYKARVRGDKLTSDYDPETVFDTYPQRISLLSLTPELAREIPVLNGFVYSPFEFEVLTYTSGKLTMLEMAEVLYPKYHNSFEDFNGFKVHLLETIKKLEGAGMCVLSGPLKPKTAVPDGTHQPQSGACQVKNRVVLFKISTIGMQMAGSAQNGAFLGLYGLASYLDENGYEAVVCECRGDEAMDYLERLPLDEISAIGFSVDFENKHAAKKVSAAMVQTYGIPVLMGGPEALSLDEDYLRRSKAVAIVRGEGELATVAVLNAVKDNKPLDEIPGIFYLNEKGQAVDRGEGPVIENLDLLPFPDYDKTMTPVDSAGLYLMTSRGCPYQCTFCHEGALKRPMRQRSVANVIAEMRHLLLKYPELNYFNFCDDTLVTNARWLDEFCREAKVLQALRPFQFYCEADVASLSKRPEDIKKMVEAGLTRLQIGIETVDQDMLKVYRKNITPEMVEMVVKAAYDAGVHQVFGVILVGGPFENREHIEKNKFFGGKLLRLGPGMMEISPSIVMPYPMTEIGRYPEKYGLKICDAQGVGSISDYPLMESETMDRREIMAAYQEYLQHFVNEVKEMLNHGELSHEAILTCHRTSLKSNRSKYWVNMIAHHKPTMTAYYTMLAREAASRIADVKPEELPNWRPQRLIEMWRDLDFSQGYPLIWGEALSPFEYEVLKYATGKSTIAAITQILYERFGKPFEETPEELMARIIEVMKVFDKKYWMLVVPY</sequence>
<dbReference type="InterPro" id="IPR034466">
    <property type="entry name" value="Methyltransferase_Class_B"/>
</dbReference>
<dbReference type="PROSITE" id="PS51918">
    <property type="entry name" value="RADICAL_SAM"/>
    <property type="match status" value="2"/>
</dbReference>
<evidence type="ECO:0000256" key="1">
    <source>
        <dbReference type="ARBA" id="ARBA00001966"/>
    </source>
</evidence>
<keyword evidence="7" id="KW-0411">Iron-sulfur</keyword>
<protein>
    <submittedName>
        <fullName evidence="10">Radical SAM protein</fullName>
    </submittedName>
</protein>
<evidence type="ECO:0000313" key="11">
    <source>
        <dbReference type="Proteomes" id="UP001407405"/>
    </source>
</evidence>
<keyword evidence="5" id="KW-0479">Metal-binding</keyword>
<dbReference type="Gene3D" id="3.40.50.280">
    <property type="entry name" value="Cobalamin-binding domain"/>
    <property type="match status" value="2"/>
</dbReference>